<keyword evidence="1" id="KW-0175">Coiled coil</keyword>
<feature type="coiled-coil region" evidence="1">
    <location>
        <begin position="227"/>
        <end position="261"/>
    </location>
</feature>
<dbReference type="KEGG" id="vg:54982926"/>
<dbReference type="RefSeq" id="YP_009792718.1">
    <property type="nucleotide sequence ID" value="NC_047861.1"/>
</dbReference>
<evidence type="ECO:0000313" key="2">
    <source>
        <dbReference type="EMBL" id="ATI15670.1"/>
    </source>
</evidence>
<accession>A0A291L9X9</accession>
<keyword evidence="3" id="KW-1185">Reference proteome</keyword>
<organism evidence="2 3">
    <name type="scientific">Bordetella phage vB_BbrM_PHB04</name>
    <dbReference type="NCBI Taxonomy" id="2029657"/>
    <lineage>
        <taxon>Viruses</taxon>
        <taxon>Duplodnaviria</taxon>
        <taxon>Heunggongvirae</taxon>
        <taxon>Uroviricota</taxon>
        <taxon>Caudoviricetes</taxon>
        <taxon>Phabquatrovirus</taxon>
        <taxon>Phabquatrovirus PHB04</taxon>
    </lineage>
</organism>
<dbReference type="GeneID" id="54982926"/>
<evidence type="ECO:0000313" key="3">
    <source>
        <dbReference type="Proteomes" id="UP000228765"/>
    </source>
</evidence>
<evidence type="ECO:0000256" key="1">
    <source>
        <dbReference type="SAM" id="Coils"/>
    </source>
</evidence>
<reference evidence="2 3" key="1">
    <citation type="submission" date="2017-08" db="EMBL/GenBank/DDBJ databases">
        <title>Complete genome sequence of a novel bacteriophage infecting Bordetella bronchiseptica.</title>
        <authorList>
            <person name="Chen Y."/>
            <person name="Song J."/>
            <person name="Wu B."/>
        </authorList>
    </citation>
    <scope>NUCLEOTIDE SEQUENCE [LARGE SCALE GENOMIC DNA]</scope>
</reference>
<dbReference type="EMBL" id="MF663786">
    <property type="protein sequence ID" value="ATI15670.1"/>
    <property type="molecule type" value="Genomic_DNA"/>
</dbReference>
<feature type="coiled-coil region" evidence="1">
    <location>
        <begin position="169"/>
        <end position="196"/>
    </location>
</feature>
<protein>
    <submittedName>
        <fullName evidence="2">Uncharacterized protein</fullName>
    </submittedName>
</protein>
<name>A0A291L9X9_9CAUD</name>
<proteinExistence type="predicted"/>
<sequence>MKIDLEAMKAAALAAQHGADPEHPWELAGHTAYQLEHAGWRRGVEQFQNRIYASVQRGPNTTEAQANAVAAHIVAAQPAVVLALIERLERAENVINNPRLTGLTVHDNLVSMGLEGAACQAFAEAFAEQFRRAGSVNYLEMSFDHSDAEIGPLVVTVQRSQGKTPGALRAEAETRAERAEAEAVDLRAAIRKQAAAATMGMDEAKRGASIMLKRAEELHGQSNPDALASERAANAMLTEENERLRAELEAAEERNRIYRRMTGYCVGGEKLTREEYPGLFSAADEAAKNYTGGDFKLPDLKGQFIKGQS</sequence>
<dbReference type="Proteomes" id="UP000228765">
    <property type="component" value="Segment"/>
</dbReference>